<sequence>MTLVDELLLRNRHNLGTSFAETLHFSIFAHSSYVVSYRSTVRRSQGIIQCTALHLFNSMKAERGDESAEERFEARRGWFMTFKERNHLHNIRVTERSADN</sequence>
<proteinExistence type="predicted"/>
<gene>
    <name evidence="1" type="ORF">M514_23301</name>
</gene>
<protein>
    <recommendedName>
        <fullName evidence="2">HTH CENPB-type domain-containing protein</fullName>
    </recommendedName>
</protein>
<evidence type="ECO:0000313" key="1">
    <source>
        <dbReference type="EMBL" id="KFD64454.1"/>
    </source>
</evidence>
<dbReference type="EMBL" id="KL367555">
    <property type="protein sequence ID" value="KFD64454.1"/>
    <property type="molecule type" value="Genomic_DNA"/>
</dbReference>
<name>A0A085N4Q8_9BILA</name>
<dbReference type="AlphaFoldDB" id="A0A085N4Q8"/>
<reference evidence="1" key="1">
    <citation type="journal article" date="2014" name="Nat. Genet.">
        <title>Genome and transcriptome of the porcine whipworm Trichuris suis.</title>
        <authorList>
            <person name="Jex A.R."/>
            <person name="Nejsum P."/>
            <person name="Schwarz E.M."/>
            <person name="Hu L."/>
            <person name="Young N.D."/>
            <person name="Hall R.S."/>
            <person name="Korhonen P.K."/>
            <person name="Liao S."/>
            <person name="Thamsborg S."/>
            <person name="Xia J."/>
            <person name="Xu P."/>
            <person name="Wang S."/>
            <person name="Scheerlinck J.P."/>
            <person name="Hofmann A."/>
            <person name="Sternberg P.W."/>
            <person name="Wang J."/>
            <person name="Gasser R.B."/>
        </authorList>
    </citation>
    <scope>NUCLEOTIDE SEQUENCE [LARGE SCALE GENOMIC DNA]</scope>
    <source>
        <strain evidence="1">DCEP-RM93F</strain>
    </source>
</reference>
<dbReference type="Gene3D" id="1.10.10.60">
    <property type="entry name" value="Homeodomain-like"/>
    <property type="match status" value="1"/>
</dbReference>
<dbReference type="Proteomes" id="UP000030758">
    <property type="component" value="Unassembled WGS sequence"/>
</dbReference>
<evidence type="ECO:0008006" key="2">
    <source>
        <dbReference type="Google" id="ProtNLM"/>
    </source>
</evidence>
<accession>A0A085N4Q8</accession>
<organism evidence="1">
    <name type="scientific">Trichuris suis</name>
    <name type="common">pig whipworm</name>
    <dbReference type="NCBI Taxonomy" id="68888"/>
    <lineage>
        <taxon>Eukaryota</taxon>
        <taxon>Metazoa</taxon>
        <taxon>Ecdysozoa</taxon>
        <taxon>Nematoda</taxon>
        <taxon>Enoplea</taxon>
        <taxon>Dorylaimia</taxon>
        <taxon>Trichinellida</taxon>
        <taxon>Trichuridae</taxon>
        <taxon>Trichuris</taxon>
    </lineage>
</organism>